<dbReference type="InterPro" id="IPR014756">
    <property type="entry name" value="Ig_E-set"/>
</dbReference>
<organism evidence="2 3">
    <name type="scientific">Panagrellus redivivus</name>
    <name type="common">Microworm</name>
    <dbReference type="NCBI Taxonomy" id="6233"/>
    <lineage>
        <taxon>Eukaryota</taxon>
        <taxon>Metazoa</taxon>
        <taxon>Ecdysozoa</taxon>
        <taxon>Nematoda</taxon>
        <taxon>Chromadorea</taxon>
        <taxon>Rhabditida</taxon>
        <taxon>Tylenchina</taxon>
        <taxon>Panagrolaimomorpha</taxon>
        <taxon>Panagrolaimoidea</taxon>
        <taxon>Panagrolaimidae</taxon>
        <taxon>Panagrellus</taxon>
    </lineage>
</organism>
<keyword evidence="2" id="KW-1185">Reference proteome</keyword>
<reference evidence="3" key="2">
    <citation type="submission" date="2020-10" db="UniProtKB">
        <authorList>
            <consortium name="WormBaseParasite"/>
        </authorList>
    </citation>
    <scope>IDENTIFICATION</scope>
</reference>
<feature type="compositionally biased region" description="Polar residues" evidence="1">
    <location>
        <begin position="14"/>
        <end position="24"/>
    </location>
</feature>
<accession>A0A7E4ZVZ9</accession>
<sequence length="449" mass="50809">MKRKYEATSDTNKEPSSSAPNLQLLGSITNPSVIRALPAQETSSQTQRYQEIVTAPGELTRPQMRKFLQERSQLLCHIDFVYTTCTKDKHVTLECYGDGWFYKYQSFTDIEAYATGAPTSKPEVYVRAKPSNEEFKVATRREIYARDRYTPDELKPPNSTPFRIELSLFFNIYGLRIRQHLGNAESSAILTVSTAQESFKFIRNNSAVAVFVKPSFYAPRCLYFDNSLQAFHACDKTWSPIRITLTKDGEEEYIFYGADVSLIDNGKDKSINGLRVLPLTSRNEIKHHSAEAKTKVTQFDRCAFQSKESGKFLHFHTNVYYNSIPQTPNQKTVVHPNAVWSLASTSTDKVQFWEAMGPVKKPLLPSPMINLMKMDSVEKEIEVEGCNFGPNLVLWFGLTCLVTKPISENVMKAIAPKVADVNPEELVVPIHIPFEYLIGGQMEGLPAEV</sequence>
<dbReference type="Proteomes" id="UP000492821">
    <property type="component" value="Unassembled WGS sequence"/>
</dbReference>
<name>A0A7E4ZVZ9_PANRE</name>
<proteinExistence type="predicted"/>
<protein>
    <submittedName>
        <fullName evidence="3">WD_REPEATS_REGION domain-containing protein</fullName>
    </submittedName>
</protein>
<feature type="compositionally biased region" description="Basic and acidic residues" evidence="1">
    <location>
        <begin position="1"/>
        <end position="13"/>
    </location>
</feature>
<reference evidence="2" key="1">
    <citation type="journal article" date="2013" name="Genetics">
        <title>The draft genome and transcriptome of Panagrellus redivivus are shaped by the harsh demands of a free-living lifestyle.</title>
        <authorList>
            <person name="Srinivasan J."/>
            <person name="Dillman A.R."/>
            <person name="Macchietto M.G."/>
            <person name="Heikkinen L."/>
            <person name="Lakso M."/>
            <person name="Fracchia K.M."/>
            <person name="Antoshechkin I."/>
            <person name="Mortazavi A."/>
            <person name="Wong G."/>
            <person name="Sternberg P.W."/>
        </authorList>
    </citation>
    <scope>NUCLEOTIDE SEQUENCE [LARGE SCALE GENOMIC DNA]</scope>
    <source>
        <strain evidence="2">MT8872</strain>
    </source>
</reference>
<feature type="region of interest" description="Disordered" evidence="1">
    <location>
        <begin position="1"/>
        <end position="24"/>
    </location>
</feature>
<dbReference type="Gene3D" id="2.80.10.50">
    <property type="match status" value="1"/>
</dbReference>
<dbReference type="InterPro" id="IPR036358">
    <property type="entry name" value="BTD_sf"/>
</dbReference>
<evidence type="ECO:0000313" key="3">
    <source>
        <dbReference type="WBParaSite" id="Pan_g20613.t1"/>
    </source>
</evidence>
<evidence type="ECO:0000313" key="2">
    <source>
        <dbReference type="Proteomes" id="UP000492821"/>
    </source>
</evidence>
<dbReference type="WBParaSite" id="Pan_g20613.t1">
    <property type="protein sequence ID" value="Pan_g20613.t1"/>
    <property type="gene ID" value="Pan_g20613"/>
</dbReference>
<dbReference type="AlphaFoldDB" id="A0A7E4ZVZ9"/>
<dbReference type="SUPFAM" id="SSF110217">
    <property type="entry name" value="DNA-binding protein LAG-1 (CSL)"/>
    <property type="match status" value="1"/>
</dbReference>
<evidence type="ECO:0000256" key="1">
    <source>
        <dbReference type="SAM" id="MobiDB-lite"/>
    </source>
</evidence>
<dbReference type="SUPFAM" id="SSF81296">
    <property type="entry name" value="E set domains"/>
    <property type="match status" value="1"/>
</dbReference>